<dbReference type="Proteomes" id="UP001058569">
    <property type="component" value="Chromosome"/>
</dbReference>
<name>A0A3P8KBX8_9BACT</name>
<keyword evidence="8" id="KW-1185">Reference proteome</keyword>
<dbReference type="Proteomes" id="UP000280036">
    <property type="component" value="Unassembled WGS sequence"/>
</dbReference>
<dbReference type="OrthoDB" id="399225at2"/>
<dbReference type="GO" id="GO:0016787">
    <property type="term" value="F:hydrolase activity"/>
    <property type="evidence" value="ECO:0007669"/>
    <property type="project" value="UniProtKB-KW"/>
</dbReference>
<gene>
    <name evidence="6" type="ORF">NCTC10126_00603</name>
    <name evidence="5" type="ORF">NPA07_04670</name>
</gene>
<dbReference type="RefSeq" id="WP_126118327.1">
    <property type="nucleotide sequence ID" value="NZ_CP101806.1"/>
</dbReference>
<evidence type="ECO:0000313" key="8">
    <source>
        <dbReference type="Proteomes" id="UP001058569"/>
    </source>
</evidence>
<dbReference type="AlphaFoldDB" id="A0A3P8KBX8"/>
<keyword evidence="5" id="KW-0378">Hydrolase</keyword>
<evidence type="ECO:0000313" key="5">
    <source>
        <dbReference type="EMBL" id="UUD35071.1"/>
    </source>
</evidence>
<evidence type="ECO:0000256" key="2">
    <source>
        <dbReference type="ARBA" id="ARBA00022747"/>
    </source>
</evidence>
<keyword evidence="5" id="KW-0540">Nuclease</keyword>
<dbReference type="EMBL" id="UZVY01000001">
    <property type="protein sequence ID" value="VDR42104.1"/>
    <property type="molecule type" value="Genomic_DNA"/>
</dbReference>
<dbReference type="InterPro" id="IPR052021">
    <property type="entry name" value="Type-I_RS_S_subunit"/>
</dbReference>
<dbReference type="GO" id="GO:0004519">
    <property type="term" value="F:endonuclease activity"/>
    <property type="evidence" value="ECO:0007669"/>
    <property type="project" value="UniProtKB-KW"/>
</dbReference>
<keyword evidence="2" id="KW-0680">Restriction system</keyword>
<reference evidence="5" key="2">
    <citation type="submission" date="2022-07" db="EMBL/GenBank/DDBJ databases">
        <title>Complete genome of Mycoplasma caviae type strain G122.</title>
        <authorList>
            <person name="Spergser J."/>
        </authorList>
    </citation>
    <scope>NUCLEOTIDE SEQUENCE</scope>
    <source>
        <strain evidence="5">G122</strain>
    </source>
</reference>
<dbReference type="InterPro" id="IPR000055">
    <property type="entry name" value="Restrct_endonuc_typeI_TRD"/>
</dbReference>
<dbReference type="GO" id="GO:0003677">
    <property type="term" value="F:DNA binding"/>
    <property type="evidence" value="ECO:0007669"/>
    <property type="project" value="UniProtKB-KW"/>
</dbReference>
<dbReference type="EMBL" id="CP101806">
    <property type="protein sequence ID" value="UUD35071.1"/>
    <property type="molecule type" value="Genomic_DNA"/>
</dbReference>
<evidence type="ECO:0000256" key="1">
    <source>
        <dbReference type="ARBA" id="ARBA00010923"/>
    </source>
</evidence>
<dbReference type="PANTHER" id="PTHR30408:SF12">
    <property type="entry name" value="TYPE I RESTRICTION ENZYME MJAVIII SPECIFICITY SUBUNIT"/>
    <property type="match status" value="1"/>
</dbReference>
<protein>
    <submittedName>
        <fullName evidence="6">EcoKI restriction-modification system protein HsdS</fullName>
    </submittedName>
    <submittedName>
        <fullName evidence="5">Restriction endonuclease subunit S</fullName>
        <ecNumber evidence="5">3.1.21.-</ecNumber>
    </submittedName>
</protein>
<evidence type="ECO:0000259" key="4">
    <source>
        <dbReference type="Pfam" id="PF01420"/>
    </source>
</evidence>
<comment type="similarity">
    <text evidence="1">Belongs to the type-I restriction system S methylase family.</text>
</comment>
<sequence length="179" mass="20416">MRKVSLEQISYNNKGSYGIPAPAIDKESVNDISYLRITDISDDGIIPSKLPKTIDVHKNKNYENYFVNKNDLLIARTGYLGRNYFCNINNPKMVYGGYLIKFSIIKTEELIPLYVKYFFQSEICKKQILSLSGRGSAIDGINEKLMRQIKIPLPDLSTQQYIIDIIGMLSKILLSLLPK</sequence>
<reference evidence="6 7" key="1">
    <citation type="submission" date="2018-12" db="EMBL/GenBank/DDBJ databases">
        <authorList>
            <consortium name="Pathogen Informatics"/>
        </authorList>
    </citation>
    <scope>NUCLEOTIDE SEQUENCE [LARGE SCALE GENOMIC DNA]</scope>
    <source>
        <strain evidence="6 7">NCTC10126</strain>
    </source>
</reference>
<evidence type="ECO:0000313" key="7">
    <source>
        <dbReference type="Proteomes" id="UP000280036"/>
    </source>
</evidence>
<dbReference type="SUPFAM" id="SSF116734">
    <property type="entry name" value="DNA methylase specificity domain"/>
    <property type="match status" value="1"/>
</dbReference>
<keyword evidence="3" id="KW-0238">DNA-binding</keyword>
<organism evidence="6 7">
    <name type="scientific">Mycoplasmopsis caviae</name>
    <dbReference type="NCBI Taxonomy" id="55603"/>
    <lineage>
        <taxon>Bacteria</taxon>
        <taxon>Bacillati</taxon>
        <taxon>Mycoplasmatota</taxon>
        <taxon>Mycoplasmoidales</taxon>
        <taxon>Metamycoplasmataceae</taxon>
        <taxon>Mycoplasmopsis</taxon>
    </lineage>
</organism>
<dbReference type="Pfam" id="PF01420">
    <property type="entry name" value="Methylase_S"/>
    <property type="match status" value="1"/>
</dbReference>
<feature type="domain" description="Type I restriction modification DNA specificity" evidence="4">
    <location>
        <begin position="25"/>
        <end position="171"/>
    </location>
</feature>
<proteinExistence type="inferred from homology"/>
<dbReference type="PANTHER" id="PTHR30408">
    <property type="entry name" value="TYPE-1 RESTRICTION ENZYME ECOKI SPECIFICITY PROTEIN"/>
    <property type="match status" value="1"/>
</dbReference>
<dbReference type="Gene3D" id="3.90.220.20">
    <property type="entry name" value="DNA methylase specificity domains"/>
    <property type="match status" value="1"/>
</dbReference>
<dbReference type="InterPro" id="IPR044946">
    <property type="entry name" value="Restrct_endonuc_typeI_TRD_sf"/>
</dbReference>
<dbReference type="EC" id="3.1.21.-" evidence="5"/>
<evidence type="ECO:0000313" key="6">
    <source>
        <dbReference type="EMBL" id="VDR42104.1"/>
    </source>
</evidence>
<dbReference type="GO" id="GO:0009307">
    <property type="term" value="P:DNA restriction-modification system"/>
    <property type="evidence" value="ECO:0007669"/>
    <property type="project" value="UniProtKB-KW"/>
</dbReference>
<accession>A0A3P8KBX8</accession>
<evidence type="ECO:0000256" key="3">
    <source>
        <dbReference type="ARBA" id="ARBA00023125"/>
    </source>
</evidence>
<keyword evidence="5" id="KW-0255">Endonuclease</keyword>